<organism evidence="9 10">
    <name type="scientific">Oribacterium parvum</name>
    <dbReference type="NCBI Taxonomy" id="1501329"/>
    <lineage>
        <taxon>Bacteria</taxon>
        <taxon>Bacillati</taxon>
        <taxon>Bacillota</taxon>
        <taxon>Clostridia</taxon>
        <taxon>Lachnospirales</taxon>
        <taxon>Lachnospiraceae</taxon>
        <taxon>Oribacterium</taxon>
    </lineage>
</organism>
<keyword evidence="2 7" id="KW-0813">Transport</keyword>
<evidence type="ECO:0000256" key="6">
    <source>
        <dbReference type="ARBA" id="ARBA00023136"/>
    </source>
</evidence>
<evidence type="ECO:0000256" key="7">
    <source>
        <dbReference type="RuleBase" id="RU363032"/>
    </source>
</evidence>
<evidence type="ECO:0000313" key="10">
    <source>
        <dbReference type="Proteomes" id="UP000709351"/>
    </source>
</evidence>
<dbReference type="InterPro" id="IPR045621">
    <property type="entry name" value="BPD_transp_1_N"/>
</dbReference>
<evidence type="ECO:0000256" key="4">
    <source>
        <dbReference type="ARBA" id="ARBA00022692"/>
    </source>
</evidence>
<feature type="transmembrane region" description="Helical" evidence="7">
    <location>
        <begin position="176"/>
        <end position="195"/>
    </location>
</feature>
<keyword evidence="4 7" id="KW-0812">Transmembrane</keyword>
<proteinExistence type="inferred from homology"/>
<evidence type="ECO:0000313" key="9">
    <source>
        <dbReference type="EMBL" id="MBF1282913.1"/>
    </source>
</evidence>
<dbReference type="GO" id="GO:0005886">
    <property type="term" value="C:plasma membrane"/>
    <property type="evidence" value="ECO:0007669"/>
    <property type="project" value="UniProtKB-SubCell"/>
</dbReference>
<dbReference type="Pfam" id="PF00528">
    <property type="entry name" value="BPD_transp_1"/>
    <property type="match status" value="1"/>
</dbReference>
<feature type="transmembrane region" description="Helical" evidence="7">
    <location>
        <begin position="101"/>
        <end position="119"/>
    </location>
</feature>
<feature type="transmembrane region" description="Helical" evidence="7">
    <location>
        <begin position="285"/>
        <end position="309"/>
    </location>
</feature>
<dbReference type="InterPro" id="IPR000515">
    <property type="entry name" value="MetI-like"/>
</dbReference>
<evidence type="ECO:0000256" key="5">
    <source>
        <dbReference type="ARBA" id="ARBA00022989"/>
    </source>
</evidence>
<feature type="transmembrane region" description="Helical" evidence="7">
    <location>
        <begin position="245"/>
        <end position="265"/>
    </location>
</feature>
<dbReference type="Proteomes" id="UP000709351">
    <property type="component" value="Unassembled WGS sequence"/>
</dbReference>
<gene>
    <name evidence="9" type="ORF">HXM93_00050</name>
</gene>
<dbReference type="CDD" id="cd06261">
    <property type="entry name" value="TM_PBP2"/>
    <property type="match status" value="1"/>
</dbReference>
<protein>
    <submittedName>
        <fullName evidence="9">ABC transporter permease</fullName>
    </submittedName>
</protein>
<dbReference type="RefSeq" id="WP_315575038.1">
    <property type="nucleotide sequence ID" value="NZ_CAUTPN010000010.1"/>
</dbReference>
<dbReference type="SUPFAM" id="SSF161098">
    <property type="entry name" value="MetI-like"/>
    <property type="match status" value="1"/>
</dbReference>
<feature type="domain" description="ABC transmembrane type-1" evidence="8">
    <location>
        <begin position="95"/>
        <end position="302"/>
    </location>
</feature>
<dbReference type="PROSITE" id="PS50928">
    <property type="entry name" value="ABC_TM1"/>
    <property type="match status" value="1"/>
</dbReference>
<comment type="subcellular location">
    <subcellularLocation>
        <location evidence="1 7">Cell membrane</location>
        <topology evidence="1 7">Multi-pass membrane protein</topology>
    </subcellularLocation>
</comment>
<sequence length="315" mass="35421">MTKYIVKRLIQTVPLLFLITVLCFTLMNLAPYDAVDAIANSKMTEAQREEKREELGLLDPLPVQYIRWLGRVARGDLGNSLLNHTSISKDLLIRIPNTIKLVLPSYATAYILAIVLGLYSASFQGKWPDKLIDGFSTLGLSLPSFWIAMIFIYFFGYKWKIFPLQGMQTIGKEGDFLDFIRHLVLPYLVLVIVFLPDLCRYVRSSAIVELRQDYVLVQKAFGANKREILFHHVAKNVLLPLFTKLGMALPLLVTGAVITESVFAWPGVGLYFVKAVDSLDYPIVMAVLLFSGTLVILGNLLSDILYALADPRIAF</sequence>
<comment type="caution">
    <text evidence="9">The sequence shown here is derived from an EMBL/GenBank/DDBJ whole genome shotgun (WGS) entry which is preliminary data.</text>
</comment>
<keyword evidence="5 7" id="KW-1133">Transmembrane helix</keyword>
<accession>A0A930DQA0</accession>
<keyword evidence="3" id="KW-1003">Cell membrane</keyword>
<keyword evidence="6 7" id="KW-0472">Membrane</keyword>
<dbReference type="PANTHER" id="PTHR43163">
    <property type="entry name" value="DIPEPTIDE TRANSPORT SYSTEM PERMEASE PROTEIN DPPB-RELATED"/>
    <property type="match status" value="1"/>
</dbReference>
<feature type="transmembrane region" description="Helical" evidence="7">
    <location>
        <begin position="131"/>
        <end position="156"/>
    </location>
</feature>
<comment type="similarity">
    <text evidence="7">Belongs to the binding-protein-dependent transport system permease family.</text>
</comment>
<reference evidence="9" key="1">
    <citation type="submission" date="2020-04" db="EMBL/GenBank/DDBJ databases">
        <title>Deep metagenomics examines the oral microbiome during advanced dental caries in children, revealing novel taxa and co-occurrences with host molecules.</title>
        <authorList>
            <person name="Baker J.L."/>
            <person name="Morton J.T."/>
            <person name="Dinis M."/>
            <person name="Alvarez R."/>
            <person name="Tran N.C."/>
            <person name="Knight R."/>
            <person name="Edlund A."/>
        </authorList>
    </citation>
    <scope>NUCLEOTIDE SEQUENCE</scope>
    <source>
        <strain evidence="9">JCVI_24_bin.2</strain>
    </source>
</reference>
<evidence type="ECO:0000256" key="1">
    <source>
        <dbReference type="ARBA" id="ARBA00004651"/>
    </source>
</evidence>
<dbReference type="GO" id="GO:0055085">
    <property type="term" value="P:transmembrane transport"/>
    <property type="evidence" value="ECO:0007669"/>
    <property type="project" value="InterPro"/>
</dbReference>
<feature type="transmembrane region" description="Helical" evidence="7">
    <location>
        <begin position="12"/>
        <end position="32"/>
    </location>
</feature>
<evidence type="ECO:0000259" key="8">
    <source>
        <dbReference type="PROSITE" id="PS50928"/>
    </source>
</evidence>
<dbReference type="AlphaFoldDB" id="A0A930DQA0"/>
<dbReference type="PANTHER" id="PTHR43163:SF6">
    <property type="entry name" value="DIPEPTIDE TRANSPORT SYSTEM PERMEASE PROTEIN DPPB-RELATED"/>
    <property type="match status" value="1"/>
</dbReference>
<dbReference type="Gene3D" id="1.10.3720.10">
    <property type="entry name" value="MetI-like"/>
    <property type="match status" value="1"/>
</dbReference>
<evidence type="ECO:0000256" key="3">
    <source>
        <dbReference type="ARBA" id="ARBA00022475"/>
    </source>
</evidence>
<evidence type="ECO:0000256" key="2">
    <source>
        <dbReference type="ARBA" id="ARBA00022448"/>
    </source>
</evidence>
<name>A0A930DQA0_9FIRM</name>
<dbReference type="InterPro" id="IPR035906">
    <property type="entry name" value="MetI-like_sf"/>
</dbReference>
<dbReference type="Pfam" id="PF19300">
    <property type="entry name" value="BPD_transp_1_N"/>
    <property type="match status" value="1"/>
</dbReference>
<dbReference type="EMBL" id="JABZRD010000002">
    <property type="protein sequence ID" value="MBF1282913.1"/>
    <property type="molecule type" value="Genomic_DNA"/>
</dbReference>